<gene>
    <name evidence="2" type="ORF">KIPB_012677</name>
</gene>
<protein>
    <recommendedName>
        <fullName evidence="4">Translin-associated factor X-interacting protein 1 N-terminal domain-containing protein</fullName>
    </recommendedName>
</protein>
<feature type="region of interest" description="Disordered" evidence="1">
    <location>
        <begin position="169"/>
        <end position="228"/>
    </location>
</feature>
<dbReference type="PANTHER" id="PTHR16306:SF1">
    <property type="entry name" value="CHROMOSOME UNDETERMINED SCAFFOLD_7, WHOLE GENOME SHOTGUN SEQUENCE"/>
    <property type="match status" value="1"/>
</dbReference>
<dbReference type="PANTHER" id="PTHR16306">
    <property type="entry name" value="TRANSLIN-ASSOCIATED FACTOR X-INTERACTING PROTEIN 1"/>
    <property type="match status" value="1"/>
</dbReference>
<reference evidence="2 3" key="1">
    <citation type="journal article" date="2018" name="PLoS ONE">
        <title>The draft genome of Kipferlia bialata reveals reductive genome evolution in fornicate parasites.</title>
        <authorList>
            <person name="Tanifuji G."/>
            <person name="Takabayashi S."/>
            <person name="Kume K."/>
            <person name="Takagi M."/>
            <person name="Nakayama T."/>
            <person name="Kamikawa R."/>
            <person name="Inagaki Y."/>
            <person name="Hashimoto T."/>
        </authorList>
    </citation>
    <scope>NUCLEOTIDE SEQUENCE [LARGE SCALE GENOMIC DNA]</scope>
    <source>
        <strain evidence="2">NY0173</strain>
    </source>
</reference>
<feature type="non-terminal residue" evidence="2">
    <location>
        <position position="1"/>
    </location>
</feature>
<evidence type="ECO:0000256" key="1">
    <source>
        <dbReference type="SAM" id="MobiDB-lite"/>
    </source>
</evidence>
<dbReference type="Proteomes" id="UP000265618">
    <property type="component" value="Unassembled WGS sequence"/>
</dbReference>
<dbReference type="EMBL" id="BDIP01005696">
    <property type="protein sequence ID" value="GIQ90034.1"/>
    <property type="molecule type" value="Genomic_DNA"/>
</dbReference>
<dbReference type="GO" id="GO:0005737">
    <property type="term" value="C:cytoplasm"/>
    <property type="evidence" value="ECO:0007669"/>
    <property type="project" value="TreeGrafter"/>
</dbReference>
<organism evidence="2 3">
    <name type="scientific">Kipferlia bialata</name>
    <dbReference type="NCBI Taxonomy" id="797122"/>
    <lineage>
        <taxon>Eukaryota</taxon>
        <taxon>Metamonada</taxon>
        <taxon>Carpediemonas-like organisms</taxon>
        <taxon>Kipferlia</taxon>
    </lineage>
</organism>
<name>A0A9K3D9V2_9EUKA</name>
<dbReference type="OrthoDB" id="2021138at2759"/>
<evidence type="ECO:0000313" key="2">
    <source>
        <dbReference type="EMBL" id="GIQ90034.1"/>
    </source>
</evidence>
<dbReference type="AlphaFoldDB" id="A0A9K3D9V2"/>
<feature type="compositionally biased region" description="Polar residues" evidence="1">
    <location>
        <begin position="174"/>
        <end position="186"/>
    </location>
</feature>
<evidence type="ECO:0000313" key="3">
    <source>
        <dbReference type="Proteomes" id="UP000265618"/>
    </source>
</evidence>
<comment type="caution">
    <text evidence="2">The sequence shown here is derived from an EMBL/GenBank/DDBJ whole genome shotgun (WGS) entry which is preliminary data.</text>
</comment>
<feature type="compositionally biased region" description="Polar residues" evidence="1">
    <location>
        <begin position="208"/>
        <end position="218"/>
    </location>
</feature>
<feature type="non-terminal residue" evidence="2">
    <location>
        <position position="321"/>
    </location>
</feature>
<evidence type="ECO:0008006" key="4">
    <source>
        <dbReference type="Google" id="ProtNLM"/>
    </source>
</evidence>
<sequence length="321" mass="36181">IAAQTEFSDILDRIAAEAGAHMTDEGNQPIRPPVLSLGSIEARSRACHSLLSDMVIQLRPRHLSIAIQLGEAIDAMWELFGEYAQMSARTVSSLDRESVQMAERCQKAETETMQMLRAAQLLEKEVTAHAANRQEAESAFVADRDRMIEEVGALRADNERLQAQIRQMELGGSMRTTSRQSQGPSHSKSRVSRYAASPEPKQRASRVATPSSLSSTRKAPSRKGGKQLSLKQLKDFISELYESKTKYDKKCHESHIPRETLEQHLFTHLNQKYGLKSLIVDWADAVIAATKRFEKSDNDVAVFARILRNEIDEEFRFIQKQ</sequence>
<keyword evidence="3" id="KW-1185">Reference proteome</keyword>
<proteinExistence type="predicted"/>
<accession>A0A9K3D9V2</accession>